<evidence type="ECO:0000313" key="5">
    <source>
        <dbReference type="EMBL" id="KAF4119319.1"/>
    </source>
</evidence>
<evidence type="ECO:0000256" key="1">
    <source>
        <dbReference type="ARBA" id="ARBA00022630"/>
    </source>
</evidence>
<dbReference type="Proteomes" id="UP000749293">
    <property type="component" value="Unassembled WGS sequence"/>
</dbReference>
<gene>
    <name evidence="5" type="ORF">GMORB2_4838</name>
</gene>
<comment type="caution">
    <text evidence="5">The sequence shown here is derived from an EMBL/GenBank/DDBJ whole genome shotgun (WGS) entry which is preliminary data.</text>
</comment>
<accession>A0A9P4YPB1</accession>
<name>A0A9P4YPB1_9HYPO</name>
<evidence type="ECO:0000256" key="4">
    <source>
        <dbReference type="ARBA" id="ARBA00023033"/>
    </source>
</evidence>
<dbReference type="PANTHER" id="PTHR46972">
    <property type="entry name" value="MONOOXYGENASE ASQM-RELATED"/>
    <property type="match status" value="1"/>
</dbReference>
<dbReference type="GO" id="GO:0004497">
    <property type="term" value="F:monooxygenase activity"/>
    <property type="evidence" value="ECO:0007669"/>
    <property type="project" value="UniProtKB-KW"/>
</dbReference>
<proteinExistence type="predicted"/>
<evidence type="ECO:0000256" key="2">
    <source>
        <dbReference type="ARBA" id="ARBA00022827"/>
    </source>
</evidence>
<protein>
    <submittedName>
        <fullName evidence="5">FAD binding domain</fullName>
    </submittedName>
</protein>
<dbReference type="RefSeq" id="XP_035317971.1">
    <property type="nucleotide sequence ID" value="XM_035466812.1"/>
</dbReference>
<dbReference type="EMBL" id="JAANYQ010000027">
    <property type="protein sequence ID" value="KAF4119319.1"/>
    <property type="molecule type" value="Genomic_DNA"/>
</dbReference>
<dbReference type="SUPFAM" id="SSF51905">
    <property type="entry name" value="FAD/NAD(P)-binding domain"/>
    <property type="match status" value="1"/>
</dbReference>
<dbReference type="InterPro" id="IPR036188">
    <property type="entry name" value="FAD/NAD-bd_sf"/>
</dbReference>
<keyword evidence="2" id="KW-0274">FAD</keyword>
<keyword evidence="4" id="KW-0503">Monooxygenase</keyword>
<dbReference type="Gene3D" id="3.50.50.60">
    <property type="entry name" value="FAD/NAD(P)-binding domain"/>
    <property type="match status" value="1"/>
</dbReference>
<sequence length="190" mass="20270">MTDTPNRAGESLLESVPGEEIKRAKDLKSVAADQNGVPVLWFADGSIKPDLKPVVGADGGWSKARRMVGDGKTTLIFQRQGSGCTLAFWPTRNFARDVADSPRPCATLLLSDDFFAPWATEWKDTVRHLGGVRSRPLYHLPPDSVSWKTVPGLTSASGAAHLALSNGEGVNRGMTECHGAGREDGGAWAG</sequence>
<dbReference type="PANTHER" id="PTHR46972:SF1">
    <property type="entry name" value="FAD DEPENDENT OXIDOREDUCTASE DOMAIN-CONTAINING PROTEIN"/>
    <property type="match status" value="1"/>
</dbReference>
<evidence type="ECO:0000313" key="6">
    <source>
        <dbReference type="Proteomes" id="UP000749293"/>
    </source>
</evidence>
<keyword evidence="6" id="KW-1185">Reference proteome</keyword>
<dbReference type="AlphaFoldDB" id="A0A9P4YPB1"/>
<dbReference type="GeneID" id="55971066"/>
<dbReference type="OrthoDB" id="655030at2759"/>
<organism evidence="5 6">
    <name type="scientific">Geosmithia morbida</name>
    <dbReference type="NCBI Taxonomy" id="1094350"/>
    <lineage>
        <taxon>Eukaryota</taxon>
        <taxon>Fungi</taxon>
        <taxon>Dikarya</taxon>
        <taxon>Ascomycota</taxon>
        <taxon>Pezizomycotina</taxon>
        <taxon>Sordariomycetes</taxon>
        <taxon>Hypocreomycetidae</taxon>
        <taxon>Hypocreales</taxon>
        <taxon>Bionectriaceae</taxon>
        <taxon>Geosmithia</taxon>
    </lineage>
</organism>
<keyword evidence="1" id="KW-0285">Flavoprotein</keyword>
<keyword evidence="3" id="KW-0560">Oxidoreductase</keyword>
<evidence type="ECO:0000256" key="3">
    <source>
        <dbReference type="ARBA" id="ARBA00023002"/>
    </source>
</evidence>
<reference evidence="5" key="1">
    <citation type="submission" date="2020-03" db="EMBL/GenBank/DDBJ databases">
        <title>Site-based positive gene gene selection in Geosmithia morbida across the United States reveals a broad range of putative effectors and factors for local host and environmental adapation.</title>
        <authorList>
            <person name="Onufrak A."/>
            <person name="Murdoch R.W."/>
            <person name="Gazis R."/>
            <person name="Huff M."/>
            <person name="Staton M."/>
            <person name="Klingeman W."/>
            <person name="Hadziabdic D."/>
        </authorList>
    </citation>
    <scope>NUCLEOTIDE SEQUENCE</scope>
    <source>
        <strain evidence="5">1262</strain>
    </source>
</reference>